<proteinExistence type="predicted"/>
<dbReference type="Proteomes" id="UP000245626">
    <property type="component" value="Unassembled WGS sequence"/>
</dbReference>
<gene>
    <name evidence="1" type="ORF">IE53DRAFT_67529</name>
</gene>
<name>A0ACD0NYW6_9BASI</name>
<evidence type="ECO:0000313" key="2">
    <source>
        <dbReference type="Proteomes" id="UP000245626"/>
    </source>
</evidence>
<keyword evidence="2" id="KW-1185">Reference proteome</keyword>
<protein>
    <submittedName>
        <fullName evidence="1">Uncharacterized protein</fullName>
    </submittedName>
</protein>
<dbReference type="EMBL" id="KZ819876">
    <property type="protein sequence ID" value="PWN51033.1"/>
    <property type="molecule type" value="Genomic_DNA"/>
</dbReference>
<organism evidence="1 2">
    <name type="scientific">Violaceomyces palustris</name>
    <dbReference type="NCBI Taxonomy" id="1673888"/>
    <lineage>
        <taxon>Eukaryota</taxon>
        <taxon>Fungi</taxon>
        <taxon>Dikarya</taxon>
        <taxon>Basidiomycota</taxon>
        <taxon>Ustilaginomycotina</taxon>
        <taxon>Ustilaginomycetes</taxon>
        <taxon>Violaceomycetales</taxon>
        <taxon>Violaceomycetaceae</taxon>
        <taxon>Violaceomyces</taxon>
    </lineage>
</organism>
<sequence length="332" mass="36246">MSKSLWARRLGSKVLNIADVAEVPLGSTVPMSPTMTVGLDALALFWGMDVHALIPLLSHFSKDAPPSHTARTCDLEASLQSLSLEHVAFQILNTIYRQKSEFTHGVDTALLAARAALSVLELSTFETYPDASHFHPKASDSIEDPSVSRADAGRSRGGDHFAINESPKRKGRARMSQEKRKRLARRKEREALMASVPQAPVSAPVTIMSFQPPAIPYNHLYGRGLLKSRAKVSKPGFFQIPLAHQDQGSPWTKAQPLLRVLRPRAMDPACLNDLPSPVPSFTWTESDTTTPATSVPSTPQECPPSFYPILVEPLDLPSSPSLIVQPPSPPNK</sequence>
<reference evidence="1 2" key="1">
    <citation type="journal article" date="2018" name="Mol. Biol. Evol.">
        <title>Broad Genomic Sampling Reveals a Smut Pathogenic Ancestry of the Fungal Clade Ustilaginomycotina.</title>
        <authorList>
            <person name="Kijpornyongpan T."/>
            <person name="Mondo S.J."/>
            <person name="Barry K."/>
            <person name="Sandor L."/>
            <person name="Lee J."/>
            <person name="Lipzen A."/>
            <person name="Pangilinan J."/>
            <person name="LaButti K."/>
            <person name="Hainaut M."/>
            <person name="Henrissat B."/>
            <person name="Grigoriev I.V."/>
            <person name="Spatafora J.W."/>
            <person name="Aime M.C."/>
        </authorList>
    </citation>
    <scope>NUCLEOTIDE SEQUENCE [LARGE SCALE GENOMIC DNA]</scope>
    <source>
        <strain evidence="1 2">SA 807</strain>
    </source>
</reference>
<evidence type="ECO:0000313" key="1">
    <source>
        <dbReference type="EMBL" id="PWN51033.1"/>
    </source>
</evidence>
<accession>A0ACD0NYW6</accession>